<gene>
    <name evidence="13" type="primary">iscS</name>
    <name evidence="13" type="ORF">GCM10011516_14810</name>
</gene>
<dbReference type="EC" id="2.8.1.7" evidence="4"/>
<dbReference type="FunFam" id="3.40.640.10:FF:000084">
    <property type="entry name" value="IscS-like cysteine desulfurase"/>
    <property type="match status" value="1"/>
</dbReference>
<evidence type="ECO:0000256" key="5">
    <source>
        <dbReference type="ARBA" id="ARBA00022679"/>
    </source>
</evidence>
<comment type="catalytic activity">
    <reaction evidence="10">
        <text>(sulfur carrier)-H + L-cysteine = (sulfur carrier)-SH + L-alanine</text>
        <dbReference type="Rhea" id="RHEA:43892"/>
        <dbReference type="Rhea" id="RHEA-COMP:14737"/>
        <dbReference type="Rhea" id="RHEA-COMP:14739"/>
        <dbReference type="ChEBI" id="CHEBI:29917"/>
        <dbReference type="ChEBI" id="CHEBI:35235"/>
        <dbReference type="ChEBI" id="CHEBI:57972"/>
        <dbReference type="ChEBI" id="CHEBI:64428"/>
        <dbReference type="EC" id="2.8.1.7"/>
    </reaction>
</comment>
<dbReference type="InterPro" id="IPR015421">
    <property type="entry name" value="PyrdxlP-dep_Trfase_major"/>
</dbReference>
<dbReference type="Gene3D" id="3.40.640.10">
    <property type="entry name" value="Type I PLP-dependent aspartate aminotransferase-like (Major domain)"/>
    <property type="match status" value="1"/>
</dbReference>
<sequence length="343" mass="37562">MNKEVNAIRNQILEFLHAKSGEIIFTSGATEAINLALTGFVEQNKEKGKHIITIQTEHPAVLDTCKHLESQGFDVTYLSVERDGLIKLDKLRSALRSDTILVSIMLVNNETGVIQDLKALSTIAHEHGGYFMTDATQAFAKIDINVEELGIDILTFSGHKFYAPKGTGGLYIRNKRPFKVKLHALQHGGGHENGYRSGTLNVPGIMGISKAIEVASLNMDEEAVRIGKLRDQLEQNILDAIEGSFLNGNIEHRIYNTANICLKTIDADALIAGLDTVMISNGSACSSTKIEPSHVLTAMGLSEKEAYASIRLSIGRFTTEEDIERGSATIIDEINKIRENMIA</sequence>
<keyword evidence="8" id="KW-0408">Iron</keyword>
<evidence type="ECO:0000256" key="4">
    <source>
        <dbReference type="ARBA" id="ARBA00012239"/>
    </source>
</evidence>
<evidence type="ECO:0000256" key="10">
    <source>
        <dbReference type="ARBA" id="ARBA00050776"/>
    </source>
</evidence>
<reference evidence="13" key="2">
    <citation type="submission" date="2020-09" db="EMBL/GenBank/DDBJ databases">
        <authorList>
            <person name="Sun Q."/>
            <person name="Zhou Y."/>
        </authorList>
    </citation>
    <scope>NUCLEOTIDE SEQUENCE</scope>
    <source>
        <strain evidence="13">CGMCC 1.15966</strain>
    </source>
</reference>
<keyword evidence="5" id="KW-0808">Transferase</keyword>
<dbReference type="PROSITE" id="PS00595">
    <property type="entry name" value="AA_TRANSFER_CLASS_5"/>
    <property type="match status" value="1"/>
</dbReference>
<evidence type="ECO:0000313" key="14">
    <source>
        <dbReference type="Proteomes" id="UP000614460"/>
    </source>
</evidence>
<keyword evidence="7" id="KW-0663">Pyridoxal phosphate</keyword>
<feature type="domain" description="Aminotransferase class V" evidence="12">
    <location>
        <begin position="2"/>
        <end position="325"/>
    </location>
</feature>
<comment type="similarity">
    <text evidence="3">Belongs to the class-V pyridoxal-phosphate-dependent aminotransferase family. NifS/IscS subfamily.</text>
</comment>
<proteinExistence type="inferred from homology"/>
<dbReference type="InterPro" id="IPR015422">
    <property type="entry name" value="PyrdxlP-dep_Trfase_small"/>
</dbReference>
<dbReference type="GO" id="GO:0046872">
    <property type="term" value="F:metal ion binding"/>
    <property type="evidence" value="ECO:0007669"/>
    <property type="project" value="UniProtKB-KW"/>
</dbReference>
<organism evidence="13 14">
    <name type="scientific">Sphingobacterium cellulitidis</name>
    <dbReference type="NCBI Taxonomy" id="1768011"/>
    <lineage>
        <taxon>Bacteria</taxon>
        <taxon>Pseudomonadati</taxon>
        <taxon>Bacteroidota</taxon>
        <taxon>Sphingobacteriia</taxon>
        <taxon>Sphingobacteriales</taxon>
        <taxon>Sphingobacteriaceae</taxon>
        <taxon>Sphingobacterium</taxon>
    </lineage>
</organism>
<dbReference type="Proteomes" id="UP000614460">
    <property type="component" value="Unassembled WGS sequence"/>
</dbReference>
<name>A0A8H9G1Z8_9SPHI</name>
<comment type="function">
    <text evidence="2">Catalyzes the removal of elemental sulfur atoms from cysteine to produce alanine. Seems to participate in the biosynthesis of the nitrogenase metalloclusters by providing the inorganic sulfur required for the Fe-S core formation.</text>
</comment>
<evidence type="ECO:0000256" key="1">
    <source>
        <dbReference type="ARBA" id="ARBA00001933"/>
    </source>
</evidence>
<evidence type="ECO:0000256" key="7">
    <source>
        <dbReference type="ARBA" id="ARBA00022898"/>
    </source>
</evidence>
<evidence type="ECO:0000256" key="6">
    <source>
        <dbReference type="ARBA" id="ARBA00022723"/>
    </source>
</evidence>
<evidence type="ECO:0000313" key="13">
    <source>
        <dbReference type="EMBL" id="GGE18221.1"/>
    </source>
</evidence>
<dbReference type="EMBL" id="BMKM01000003">
    <property type="protein sequence ID" value="GGE18221.1"/>
    <property type="molecule type" value="Genomic_DNA"/>
</dbReference>
<protein>
    <recommendedName>
        <fullName evidence="4">cysteine desulfurase</fullName>
        <ecNumber evidence="4">2.8.1.7</ecNumber>
    </recommendedName>
</protein>
<evidence type="ECO:0000259" key="12">
    <source>
        <dbReference type="Pfam" id="PF00266"/>
    </source>
</evidence>
<evidence type="ECO:0000256" key="8">
    <source>
        <dbReference type="ARBA" id="ARBA00023004"/>
    </source>
</evidence>
<keyword evidence="9" id="KW-0411">Iron-sulfur</keyword>
<evidence type="ECO:0000256" key="2">
    <source>
        <dbReference type="ARBA" id="ARBA00003120"/>
    </source>
</evidence>
<comment type="caution">
    <text evidence="13">The sequence shown here is derived from an EMBL/GenBank/DDBJ whole genome shotgun (WGS) entry which is preliminary data.</text>
</comment>
<dbReference type="Gene3D" id="3.90.1150.10">
    <property type="entry name" value="Aspartate Aminotransferase, domain 1"/>
    <property type="match status" value="1"/>
</dbReference>
<evidence type="ECO:0000256" key="3">
    <source>
        <dbReference type="ARBA" id="ARBA00006490"/>
    </source>
</evidence>
<evidence type="ECO:0000256" key="9">
    <source>
        <dbReference type="ARBA" id="ARBA00023014"/>
    </source>
</evidence>
<dbReference type="PANTHER" id="PTHR11601">
    <property type="entry name" value="CYSTEINE DESULFURYLASE FAMILY MEMBER"/>
    <property type="match status" value="1"/>
</dbReference>
<keyword evidence="14" id="KW-1185">Reference proteome</keyword>
<dbReference type="Pfam" id="PF00266">
    <property type="entry name" value="Aminotran_5"/>
    <property type="match status" value="1"/>
</dbReference>
<accession>A0A8H9G1Z8</accession>
<dbReference type="InterPro" id="IPR016454">
    <property type="entry name" value="Cysteine_dSase"/>
</dbReference>
<dbReference type="SUPFAM" id="SSF53383">
    <property type="entry name" value="PLP-dependent transferases"/>
    <property type="match status" value="1"/>
</dbReference>
<keyword evidence="6" id="KW-0479">Metal-binding</keyword>
<dbReference type="InterPro" id="IPR000192">
    <property type="entry name" value="Aminotrans_V_dom"/>
</dbReference>
<reference evidence="13" key="1">
    <citation type="journal article" date="2014" name="Int. J. Syst. Evol. Microbiol.">
        <title>Complete genome sequence of Corynebacterium casei LMG S-19264T (=DSM 44701T), isolated from a smear-ripened cheese.</title>
        <authorList>
            <consortium name="US DOE Joint Genome Institute (JGI-PGF)"/>
            <person name="Walter F."/>
            <person name="Albersmeier A."/>
            <person name="Kalinowski J."/>
            <person name="Ruckert C."/>
        </authorList>
    </citation>
    <scope>NUCLEOTIDE SEQUENCE</scope>
    <source>
        <strain evidence="13">CGMCC 1.15966</strain>
    </source>
</reference>
<dbReference type="InterPro" id="IPR020578">
    <property type="entry name" value="Aminotrans_V_PyrdxlP_BS"/>
</dbReference>
<dbReference type="PIRSF" id="PIRSF005572">
    <property type="entry name" value="NifS"/>
    <property type="match status" value="1"/>
</dbReference>
<dbReference type="GO" id="GO:0031071">
    <property type="term" value="F:cysteine desulfurase activity"/>
    <property type="evidence" value="ECO:0007669"/>
    <property type="project" value="UniProtKB-EC"/>
</dbReference>
<dbReference type="InterPro" id="IPR015424">
    <property type="entry name" value="PyrdxlP-dep_Trfase"/>
</dbReference>
<evidence type="ECO:0000256" key="11">
    <source>
        <dbReference type="RuleBase" id="RU004504"/>
    </source>
</evidence>
<comment type="cofactor">
    <cofactor evidence="1 11">
        <name>pyridoxal 5'-phosphate</name>
        <dbReference type="ChEBI" id="CHEBI:597326"/>
    </cofactor>
</comment>
<dbReference type="PANTHER" id="PTHR11601:SF34">
    <property type="entry name" value="CYSTEINE DESULFURASE"/>
    <property type="match status" value="1"/>
</dbReference>
<dbReference type="GO" id="GO:0051536">
    <property type="term" value="F:iron-sulfur cluster binding"/>
    <property type="evidence" value="ECO:0007669"/>
    <property type="project" value="UniProtKB-KW"/>
</dbReference>
<dbReference type="AlphaFoldDB" id="A0A8H9G1Z8"/>